<dbReference type="GO" id="GO:0016491">
    <property type="term" value="F:oxidoreductase activity"/>
    <property type="evidence" value="ECO:0007669"/>
    <property type="project" value="InterPro"/>
</dbReference>
<dbReference type="InterPro" id="IPR013785">
    <property type="entry name" value="Aldolase_TIM"/>
</dbReference>
<evidence type="ECO:0000256" key="2">
    <source>
        <dbReference type="ARBA" id="ARBA00022723"/>
    </source>
</evidence>
<dbReference type="Pfam" id="PF04055">
    <property type="entry name" value="Radical_SAM"/>
    <property type="match status" value="1"/>
</dbReference>
<dbReference type="SFLD" id="SFLDG01386">
    <property type="entry name" value="main_SPASM_domain-containing"/>
    <property type="match status" value="1"/>
</dbReference>
<dbReference type="Gene3D" id="3.20.20.70">
    <property type="entry name" value="Aldolase class I"/>
    <property type="match status" value="1"/>
</dbReference>
<dbReference type="InterPro" id="IPR007197">
    <property type="entry name" value="rSAM"/>
</dbReference>
<sequence>MKQLTVMLKPVSSLCNLRCSYCFYDDISSLREASSFGIMTESVARSVLDHILTELEAKDRLTLSFRGGEPTLAGLDFYRNLTEYIKQKKTEVQIFYTIQTNGLLLNEEWCEFLAENHVLIGISCDIHPSAHDHARTDEKKNGTYHDVPAAKRLF</sequence>
<evidence type="ECO:0000256" key="5">
    <source>
        <dbReference type="ARBA" id="ARBA00023601"/>
    </source>
</evidence>
<dbReference type="PANTHER" id="PTHR43273:SF3">
    <property type="entry name" value="ANAEROBIC SULFATASE-MATURATING ENZYME HOMOLOG ASLB-RELATED"/>
    <property type="match status" value="1"/>
</dbReference>
<keyword evidence="3" id="KW-0408">Iron</keyword>
<evidence type="ECO:0000259" key="6">
    <source>
        <dbReference type="PROSITE" id="PS51918"/>
    </source>
</evidence>
<comment type="similarity">
    <text evidence="5">Belongs to the radical SAM superfamily. Anaerobic sulfatase-maturating enzyme family.</text>
</comment>
<evidence type="ECO:0000256" key="1">
    <source>
        <dbReference type="ARBA" id="ARBA00022691"/>
    </source>
</evidence>
<dbReference type="SFLD" id="SFLDG01067">
    <property type="entry name" value="SPASM/twitch_domain_containing"/>
    <property type="match status" value="1"/>
</dbReference>
<keyword evidence="4" id="KW-0411">Iron-sulfur</keyword>
<keyword evidence="2" id="KW-0479">Metal-binding</keyword>
<dbReference type="AlphaFoldDB" id="A0A7X2NJ90"/>
<dbReference type="EMBL" id="VUMD01000003">
    <property type="protein sequence ID" value="MSS35944.1"/>
    <property type="molecule type" value="Genomic_DNA"/>
</dbReference>
<dbReference type="InterPro" id="IPR058240">
    <property type="entry name" value="rSAM_sf"/>
</dbReference>
<dbReference type="CDD" id="cd01335">
    <property type="entry name" value="Radical_SAM"/>
    <property type="match status" value="1"/>
</dbReference>
<dbReference type="RefSeq" id="WP_154471333.1">
    <property type="nucleotide sequence ID" value="NZ_VUMD01000003.1"/>
</dbReference>
<comment type="caution">
    <text evidence="7">The sequence shown here is derived from an EMBL/GenBank/DDBJ whole genome shotgun (WGS) entry which is preliminary data.</text>
</comment>
<keyword evidence="8" id="KW-1185">Reference proteome</keyword>
<name>A0A7X2NJ90_9CLOT</name>
<dbReference type="PROSITE" id="PS51918">
    <property type="entry name" value="RADICAL_SAM"/>
    <property type="match status" value="1"/>
</dbReference>
<dbReference type="InterPro" id="IPR023867">
    <property type="entry name" value="Sulphatase_maturase_rSAM"/>
</dbReference>
<evidence type="ECO:0000256" key="3">
    <source>
        <dbReference type="ARBA" id="ARBA00023004"/>
    </source>
</evidence>
<proteinExistence type="inferred from homology"/>
<dbReference type="GO" id="GO:0051536">
    <property type="term" value="F:iron-sulfur cluster binding"/>
    <property type="evidence" value="ECO:0007669"/>
    <property type="project" value="UniProtKB-KW"/>
</dbReference>
<dbReference type="SFLD" id="SFLDS00029">
    <property type="entry name" value="Radical_SAM"/>
    <property type="match status" value="1"/>
</dbReference>
<accession>A0A7X2NJ90</accession>
<keyword evidence="1" id="KW-0949">S-adenosyl-L-methionine</keyword>
<gene>
    <name evidence="7" type="ORF">FYJ39_04915</name>
</gene>
<dbReference type="GO" id="GO:0046872">
    <property type="term" value="F:metal ion binding"/>
    <property type="evidence" value="ECO:0007669"/>
    <property type="project" value="UniProtKB-KW"/>
</dbReference>
<organism evidence="7 8">
    <name type="scientific">Clostridium porci</name>
    <dbReference type="NCBI Taxonomy" id="2605778"/>
    <lineage>
        <taxon>Bacteria</taxon>
        <taxon>Bacillati</taxon>
        <taxon>Bacillota</taxon>
        <taxon>Clostridia</taxon>
        <taxon>Eubacteriales</taxon>
        <taxon>Clostridiaceae</taxon>
        <taxon>Clostridium</taxon>
    </lineage>
</organism>
<dbReference type="PANTHER" id="PTHR43273">
    <property type="entry name" value="ANAEROBIC SULFATASE-MATURATING ENZYME HOMOLOG ASLB-RELATED"/>
    <property type="match status" value="1"/>
</dbReference>
<reference evidence="7 8" key="1">
    <citation type="submission" date="2019-08" db="EMBL/GenBank/DDBJ databases">
        <title>In-depth cultivation of the pig gut microbiome towards novel bacterial diversity and tailored functional studies.</title>
        <authorList>
            <person name="Wylensek D."/>
            <person name="Hitch T.C.A."/>
            <person name="Clavel T."/>
        </authorList>
    </citation>
    <scope>NUCLEOTIDE SEQUENCE [LARGE SCALE GENOMIC DNA]</scope>
    <source>
        <strain evidence="7 8">WCA-389-WT-23D1</strain>
    </source>
</reference>
<feature type="domain" description="Radical SAM core" evidence="6">
    <location>
        <begin position="1"/>
        <end position="154"/>
    </location>
</feature>
<protein>
    <submittedName>
        <fullName evidence="7">4Fe-4S cluster-binding domain-containing protein</fullName>
    </submittedName>
</protein>
<dbReference type="Proteomes" id="UP000429958">
    <property type="component" value="Unassembled WGS sequence"/>
</dbReference>
<evidence type="ECO:0000313" key="7">
    <source>
        <dbReference type="EMBL" id="MSS35944.1"/>
    </source>
</evidence>
<dbReference type="SUPFAM" id="SSF102114">
    <property type="entry name" value="Radical SAM enzymes"/>
    <property type="match status" value="1"/>
</dbReference>
<evidence type="ECO:0000313" key="8">
    <source>
        <dbReference type="Proteomes" id="UP000429958"/>
    </source>
</evidence>
<evidence type="ECO:0000256" key="4">
    <source>
        <dbReference type="ARBA" id="ARBA00023014"/>
    </source>
</evidence>